<evidence type="ECO:0000256" key="4">
    <source>
        <dbReference type="PIRNR" id="PIRNR000124"/>
    </source>
</evidence>
<dbReference type="Pfam" id="PF03720">
    <property type="entry name" value="UDPG_MGDP_dh_C"/>
    <property type="match status" value="1"/>
</dbReference>
<dbReference type="GO" id="GO:0016616">
    <property type="term" value="F:oxidoreductase activity, acting on the CH-OH group of donors, NAD or NADP as acceptor"/>
    <property type="evidence" value="ECO:0007669"/>
    <property type="project" value="InterPro"/>
</dbReference>
<keyword evidence="2 6" id="KW-0560">Oxidoreductase</keyword>
<dbReference type="AlphaFoldDB" id="F9DR68"/>
<gene>
    <name evidence="6" type="primary">epsD</name>
    <name evidence="6" type="ORF">HMPREF9372_1298</name>
</gene>
<dbReference type="GO" id="GO:0000271">
    <property type="term" value="P:polysaccharide biosynthetic process"/>
    <property type="evidence" value="ECO:0007669"/>
    <property type="project" value="InterPro"/>
</dbReference>
<dbReference type="GO" id="GO:0016628">
    <property type="term" value="F:oxidoreductase activity, acting on the CH-CH group of donors, NAD or NADP as acceptor"/>
    <property type="evidence" value="ECO:0007669"/>
    <property type="project" value="InterPro"/>
</dbReference>
<reference evidence="6 7" key="1">
    <citation type="submission" date="2011-04" db="EMBL/GenBank/DDBJ databases">
        <authorList>
            <person name="Muzny D."/>
            <person name="Qin X."/>
            <person name="Deng J."/>
            <person name="Jiang H."/>
            <person name="Liu Y."/>
            <person name="Qu J."/>
            <person name="Song X.-Z."/>
            <person name="Zhang L."/>
            <person name="Thornton R."/>
            <person name="Coyle M."/>
            <person name="Francisco L."/>
            <person name="Jackson L."/>
            <person name="Javaid M."/>
            <person name="Korchina V."/>
            <person name="Kovar C."/>
            <person name="Mata R."/>
            <person name="Mathew T."/>
            <person name="Ngo R."/>
            <person name="Nguyen L."/>
            <person name="Nguyen N."/>
            <person name="Okwuonu G."/>
            <person name="Ongeri F."/>
            <person name="Pham C."/>
            <person name="Simmons D."/>
            <person name="Wilczek-Boney K."/>
            <person name="Hale W."/>
            <person name="Jakkamsetti A."/>
            <person name="Pham P."/>
            <person name="Ruth R."/>
            <person name="San Lucas F."/>
            <person name="Warren J."/>
            <person name="Zhang J."/>
            <person name="Zhao Z."/>
            <person name="Zhou C."/>
            <person name="Zhu D."/>
            <person name="Lee S."/>
            <person name="Bess C."/>
            <person name="Blankenburg K."/>
            <person name="Forbes L."/>
            <person name="Fu Q."/>
            <person name="Gubbala S."/>
            <person name="Hirani K."/>
            <person name="Jayaseelan J.C."/>
            <person name="Lara F."/>
            <person name="Munidasa M."/>
            <person name="Palculict T."/>
            <person name="Patil S."/>
            <person name="Pu L.-L."/>
            <person name="Saada N."/>
            <person name="Tang L."/>
            <person name="Weissenberger G."/>
            <person name="Zhu Y."/>
            <person name="Hemphill L."/>
            <person name="Shang Y."/>
            <person name="Youmans B."/>
            <person name="Ayvaz T."/>
            <person name="Ross M."/>
            <person name="Santibanez J."/>
            <person name="Aqrawi P."/>
            <person name="Gross S."/>
            <person name="Joshi V."/>
            <person name="Fowler G."/>
            <person name="Nazareth L."/>
            <person name="Reid J."/>
            <person name="Worley K."/>
            <person name="Petrosino J."/>
            <person name="Highlander S."/>
            <person name="Gibbs R."/>
        </authorList>
    </citation>
    <scope>NUCLEOTIDE SEQUENCE [LARGE SCALE GENOMIC DNA]</scope>
    <source>
        <strain evidence="6 7">2681</strain>
    </source>
</reference>
<dbReference type="GO" id="GO:0051287">
    <property type="term" value="F:NAD binding"/>
    <property type="evidence" value="ECO:0007669"/>
    <property type="project" value="InterPro"/>
</dbReference>
<sequence length="477" mass="52811">MGKISPHTFFRVEAEDVLATLRLCSESIPSVVQTLETIPRKAKVEYIMQKKLCVVGLGYIGLPTAVMFANSGLQVHGVDKNERAVKLINNKQLHIEENGLQQRLEQAVDEGHFTASATPVEADVYIIAVPSPINPDNTANLEFIRQATASIVPYVKKGALVILESTVPPKTVENVMLPELRKTGLILGEELFVSHSPERVIPGKIFEELVNNDRIVGGINPKSAELTKELYQAFVQGTIHLTDATTAELVKVMENTYRDVNIAFANELAKIAEGIDVDIWEAIKFANFHPRVNIHTPGPGVGGHCIAVDPWFLVELAPDKADIIKKARLTNDGMPMYTAKRAQKLLEDYGIENGKVAVLGLAFKGNVDDMRESPATKVIESLQELGIEVTSFDPHIKQLQHATQTATLEEAIQHADLLLLTTDHDEFKQLNPASLQTKQPRPMMLDTKNALNPDKWEQAEYRFFKLGDGKKEGQLHS</sequence>
<evidence type="ECO:0000256" key="2">
    <source>
        <dbReference type="ARBA" id="ARBA00023002"/>
    </source>
</evidence>
<dbReference type="PIRSF" id="PIRSF000124">
    <property type="entry name" value="UDPglc_GDPman_dh"/>
    <property type="match status" value="1"/>
</dbReference>
<dbReference type="InterPro" id="IPR017476">
    <property type="entry name" value="UDP-Glc/GDP-Man"/>
</dbReference>
<dbReference type="SUPFAM" id="SSF52413">
    <property type="entry name" value="UDP-glucose/GDP-mannose dehydrogenase C-terminal domain"/>
    <property type="match status" value="1"/>
</dbReference>
<dbReference type="Gene3D" id="3.40.50.720">
    <property type="entry name" value="NAD(P)-binding Rossmann-like Domain"/>
    <property type="match status" value="2"/>
</dbReference>
<proteinExistence type="inferred from homology"/>
<dbReference type="EMBL" id="AFPZ01000036">
    <property type="protein sequence ID" value="EGQ26611.1"/>
    <property type="molecule type" value="Genomic_DNA"/>
</dbReference>
<organism evidence="6 7">
    <name type="scientific">Sporosarcina newyorkensis 2681</name>
    <dbReference type="NCBI Taxonomy" id="1027292"/>
    <lineage>
        <taxon>Bacteria</taxon>
        <taxon>Bacillati</taxon>
        <taxon>Bacillota</taxon>
        <taxon>Bacilli</taxon>
        <taxon>Bacillales</taxon>
        <taxon>Caryophanaceae</taxon>
        <taxon>Sporosarcina</taxon>
    </lineage>
</organism>
<dbReference type="Proteomes" id="UP000005316">
    <property type="component" value="Unassembled WGS sequence"/>
</dbReference>
<evidence type="ECO:0000313" key="6">
    <source>
        <dbReference type="EMBL" id="EGQ26611.1"/>
    </source>
</evidence>
<accession>F9DR68</accession>
<dbReference type="InterPro" id="IPR014027">
    <property type="entry name" value="UDP-Glc/GDP-Man_DH_C"/>
</dbReference>
<dbReference type="SUPFAM" id="SSF48179">
    <property type="entry name" value="6-phosphogluconate dehydrogenase C-terminal domain-like"/>
    <property type="match status" value="1"/>
</dbReference>
<feature type="domain" description="UDP-glucose/GDP-mannose dehydrogenase C-terminal" evidence="5">
    <location>
        <begin position="357"/>
        <end position="453"/>
    </location>
</feature>
<dbReference type="EC" id="1.1.1.-" evidence="6"/>
<dbReference type="Pfam" id="PF00984">
    <property type="entry name" value="UDPG_MGDP_dh"/>
    <property type="match status" value="1"/>
</dbReference>
<dbReference type="InterPro" id="IPR028359">
    <property type="entry name" value="UDP_ManNAc/GlcNAc_DH"/>
</dbReference>
<dbReference type="InterPro" id="IPR036291">
    <property type="entry name" value="NAD(P)-bd_dom_sf"/>
</dbReference>
<evidence type="ECO:0000259" key="5">
    <source>
        <dbReference type="SMART" id="SM00984"/>
    </source>
</evidence>
<evidence type="ECO:0000256" key="3">
    <source>
        <dbReference type="ARBA" id="ARBA00023027"/>
    </source>
</evidence>
<comment type="caution">
    <text evidence="6">The sequence shown here is derived from an EMBL/GenBank/DDBJ whole genome shotgun (WGS) entry which is preliminary data.</text>
</comment>
<dbReference type="NCBIfam" id="TIGR03026">
    <property type="entry name" value="NDP-sugDHase"/>
    <property type="match status" value="1"/>
</dbReference>
<dbReference type="PANTHER" id="PTHR43491">
    <property type="entry name" value="UDP-N-ACETYL-D-MANNOSAMINE DEHYDROGENASE"/>
    <property type="match status" value="1"/>
</dbReference>
<keyword evidence="3" id="KW-0520">NAD</keyword>
<comment type="similarity">
    <text evidence="1 4">Belongs to the UDP-glucose/GDP-mannose dehydrogenase family.</text>
</comment>
<dbReference type="InterPro" id="IPR001732">
    <property type="entry name" value="UDP-Glc/GDP-Man_DH_N"/>
</dbReference>
<dbReference type="eggNOG" id="COG0677">
    <property type="taxonomic scope" value="Bacteria"/>
</dbReference>
<dbReference type="SUPFAM" id="SSF51735">
    <property type="entry name" value="NAD(P)-binding Rossmann-fold domains"/>
    <property type="match status" value="1"/>
</dbReference>
<evidence type="ECO:0000256" key="1">
    <source>
        <dbReference type="ARBA" id="ARBA00006601"/>
    </source>
</evidence>
<dbReference type="PIRSF" id="PIRSF500136">
    <property type="entry name" value="UDP_ManNAc_DH"/>
    <property type="match status" value="1"/>
</dbReference>
<name>F9DR68_9BACL</name>
<dbReference type="InterPro" id="IPR014026">
    <property type="entry name" value="UDP-Glc/GDP-Man_DH_dimer"/>
</dbReference>
<dbReference type="Pfam" id="PF03721">
    <property type="entry name" value="UDPG_MGDP_dh_N"/>
    <property type="match status" value="1"/>
</dbReference>
<dbReference type="InterPro" id="IPR008927">
    <property type="entry name" value="6-PGluconate_DH-like_C_sf"/>
</dbReference>
<dbReference type="STRING" id="759851.SAMN04244570_1400"/>
<evidence type="ECO:0000313" key="7">
    <source>
        <dbReference type="Proteomes" id="UP000005316"/>
    </source>
</evidence>
<dbReference type="SMART" id="SM00984">
    <property type="entry name" value="UDPG_MGDP_dh_C"/>
    <property type="match status" value="1"/>
</dbReference>
<dbReference type="InterPro" id="IPR036220">
    <property type="entry name" value="UDP-Glc/GDP-Man_DH_C_sf"/>
</dbReference>
<dbReference type="PANTHER" id="PTHR43491:SF2">
    <property type="entry name" value="UDP-N-ACETYL-D-MANNOSAMINE DEHYDROGENASE"/>
    <property type="match status" value="1"/>
</dbReference>
<dbReference type="HOGENOM" id="CLU_023810_3_2_9"/>
<protein>
    <submittedName>
        <fullName evidence="6">UDP-N-acetyl-D-mannosaminuronic acid dehydrogenase</fullName>
        <ecNumber evidence="6">1.1.1.-</ecNumber>
    </submittedName>
</protein>